<dbReference type="GO" id="GO:0046872">
    <property type="term" value="F:metal ion binding"/>
    <property type="evidence" value="ECO:0007669"/>
    <property type="project" value="UniProtKB-KW"/>
</dbReference>
<proteinExistence type="inferred from homology"/>
<dbReference type="AlphaFoldDB" id="A0A0D8J6B1"/>
<comment type="subcellular location">
    <subcellularLocation>
        <location evidence="6">Cytoplasm</location>
    </subcellularLocation>
</comment>
<dbReference type="Gene3D" id="3.40.50.1970">
    <property type="match status" value="1"/>
</dbReference>
<dbReference type="GO" id="GO:0008652">
    <property type="term" value="P:amino acid biosynthetic process"/>
    <property type="evidence" value="ECO:0007669"/>
    <property type="project" value="UniProtKB-KW"/>
</dbReference>
<evidence type="ECO:0000256" key="17">
    <source>
        <dbReference type="ARBA" id="ARBA00023141"/>
    </source>
</evidence>
<keyword evidence="17" id="KW-0057">Aromatic amino acid biosynthesis</keyword>
<dbReference type="InterPro" id="IPR030960">
    <property type="entry name" value="DHQS/DOIS_N"/>
</dbReference>
<sequence>MGNSKIYSKIIYSRKLEQELQAYIDNYPKGKVFLATEETVDKLWVANLDNFLAENNIKKVVVPAGERNKKIGSVETIWQFLSENEGDRKSLLINIGGGMLTDLAGFAASTFKRGIDFLNVPTTLLSQVDASVGGKTGFNFNGLKNEIGVFKEPVAVLINTDFLKTIDRNNFISGFAEMIKHGLIHSPEHLAELKDFNFDTIDYDLLQEIIRHSVNVKEYFVANDLTENNIRKALNFGHTVGHAFESLAMKQNRPVLHGYAVAYAMIAELFLSVKMCGFPQADCDELTKWMLDIYGKFEIEETDFEALYQLMTHDKKNESGRINFTLLPKVGEIAINQNCSKELILEALKFYKSL</sequence>
<evidence type="ECO:0000256" key="9">
    <source>
        <dbReference type="ARBA" id="ARBA00013031"/>
    </source>
</evidence>
<reference evidence="23 24" key="1">
    <citation type="submission" date="2014-09" db="EMBL/GenBank/DDBJ databases">
        <title>Draft Genome Sequence of Draconibacterium sp. JN14CK-3.</title>
        <authorList>
            <person name="Dong C."/>
            <person name="Lai Q."/>
            <person name="Shao Z."/>
        </authorList>
    </citation>
    <scope>NUCLEOTIDE SEQUENCE [LARGE SCALE GENOMIC DNA]</scope>
    <source>
        <strain evidence="23 24">JN14CK-3</strain>
    </source>
</reference>
<dbReference type="InterPro" id="IPR056179">
    <property type="entry name" value="DHQS_C"/>
</dbReference>
<comment type="similarity">
    <text evidence="8">Belongs to the sugar phosphate cyclases superfamily. Dehydroquinate synthase family.</text>
</comment>
<evidence type="ECO:0000259" key="22">
    <source>
        <dbReference type="Pfam" id="PF24621"/>
    </source>
</evidence>
<evidence type="ECO:0000256" key="4">
    <source>
        <dbReference type="ARBA" id="ARBA00001947"/>
    </source>
</evidence>
<evidence type="ECO:0000256" key="6">
    <source>
        <dbReference type="ARBA" id="ARBA00004496"/>
    </source>
</evidence>
<comment type="cofactor">
    <cofactor evidence="3">
        <name>Co(2+)</name>
        <dbReference type="ChEBI" id="CHEBI:48828"/>
    </cofactor>
</comment>
<evidence type="ECO:0000256" key="16">
    <source>
        <dbReference type="ARBA" id="ARBA00023027"/>
    </source>
</evidence>
<dbReference type="RefSeq" id="WP_045032126.1">
    <property type="nucleotide sequence ID" value="NZ_JRHC01000005.1"/>
</dbReference>
<dbReference type="PIRSF" id="PIRSF001455">
    <property type="entry name" value="DHQ_synth"/>
    <property type="match status" value="1"/>
</dbReference>
<evidence type="ECO:0000256" key="10">
    <source>
        <dbReference type="ARBA" id="ARBA00017684"/>
    </source>
</evidence>
<dbReference type="NCBIfam" id="TIGR01357">
    <property type="entry name" value="aroB"/>
    <property type="match status" value="1"/>
</dbReference>
<comment type="catalytic activity">
    <reaction evidence="1">
        <text>7-phospho-2-dehydro-3-deoxy-D-arabino-heptonate = 3-dehydroquinate + phosphate</text>
        <dbReference type="Rhea" id="RHEA:21968"/>
        <dbReference type="ChEBI" id="CHEBI:32364"/>
        <dbReference type="ChEBI" id="CHEBI:43474"/>
        <dbReference type="ChEBI" id="CHEBI:58394"/>
        <dbReference type="EC" id="4.2.3.4"/>
    </reaction>
</comment>
<dbReference type="Pfam" id="PF01761">
    <property type="entry name" value="DHQ_synthase"/>
    <property type="match status" value="1"/>
</dbReference>
<dbReference type="GO" id="GO:0000166">
    <property type="term" value="F:nucleotide binding"/>
    <property type="evidence" value="ECO:0007669"/>
    <property type="project" value="UniProtKB-KW"/>
</dbReference>
<dbReference type="GO" id="GO:0003856">
    <property type="term" value="F:3-dehydroquinate synthase activity"/>
    <property type="evidence" value="ECO:0007669"/>
    <property type="project" value="UniProtKB-UniRule"/>
</dbReference>
<evidence type="ECO:0000256" key="2">
    <source>
        <dbReference type="ARBA" id="ARBA00001911"/>
    </source>
</evidence>
<dbReference type="GO" id="GO:0005737">
    <property type="term" value="C:cytoplasm"/>
    <property type="evidence" value="ECO:0007669"/>
    <property type="project" value="UniProtKB-SubCell"/>
</dbReference>
<comment type="cofactor">
    <cofactor evidence="2">
        <name>NAD(+)</name>
        <dbReference type="ChEBI" id="CHEBI:57540"/>
    </cofactor>
</comment>
<evidence type="ECO:0000256" key="1">
    <source>
        <dbReference type="ARBA" id="ARBA00001393"/>
    </source>
</evidence>
<evidence type="ECO:0000256" key="20">
    <source>
        <dbReference type="NCBIfam" id="TIGR01357"/>
    </source>
</evidence>
<evidence type="ECO:0000256" key="12">
    <source>
        <dbReference type="ARBA" id="ARBA00022605"/>
    </source>
</evidence>
<dbReference type="InterPro" id="IPR016037">
    <property type="entry name" value="DHQ_synth_AroB"/>
</dbReference>
<evidence type="ECO:0000256" key="19">
    <source>
        <dbReference type="ARBA" id="ARBA00023285"/>
    </source>
</evidence>
<keyword evidence="19" id="KW-0170">Cobalt</keyword>
<evidence type="ECO:0000256" key="11">
    <source>
        <dbReference type="ARBA" id="ARBA00022490"/>
    </source>
</evidence>
<dbReference type="OrthoDB" id="9806583at2"/>
<evidence type="ECO:0000313" key="23">
    <source>
        <dbReference type="EMBL" id="KJF42437.1"/>
    </source>
</evidence>
<evidence type="ECO:0000256" key="8">
    <source>
        <dbReference type="ARBA" id="ARBA00005412"/>
    </source>
</evidence>
<evidence type="ECO:0000256" key="3">
    <source>
        <dbReference type="ARBA" id="ARBA00001941"/>
    </source>
</evidence>
<evidence type="ECO:0000256" key="5">
    <source>
        <dbReference type="ARBA" id="ARBA00003485"/>
    </source>
</evidence>
<evidence type="ECO:0000256" key="18">
    <source>
        <dbReference type="ARBA" id="ARBA00023239"/>
    </source>
</evidence>
<dbReference type="Pfam" id="PF24621">
    <property type="entry name" value="DHQS_C"/>
    <property type="match status" value="1"/>
</dbReference>
<evidence type="ECO:0000256" key="13">
    <source>
        <dbReference type="ARBA" id="ARBA00022723"/>
    </source>
</evidence>
<dbReference type="InterPro" id="IPR030963">
    <property type="entry name" value="DHQ_synth_fam"/>
</dbReference>
<evidence type="ECO:0000256" key="15">
    <source>
        <dbReference type="ARBA" id="ARBA00022833"/>
    </source>
</evidence>
<dbReference type="CDD" id="cd08195">
    <property type="entry name" value="DHQS"/>
    <property type="match status" value="1"/>
</dbReference>
<dbReference type="PANTHER" id="PTHR43622">
    <property type="entry name" value="3-DEHYDROQUINATE SYNTHASE"/>
    <property type="match status" value="1"/>
</dbReference>
<keyword evidence="11" id="KW-0963">Cytoplasm</keyword>
<dbReference type="FunFam" id="3.40.50.1970:FF:000007">
    <property type="entry name" value="Pentafunctional AROM polypeptide"/>
    <property type="match status" value="1"/>
</dbReference>
<comment type="pathway">
    <text evidence="7">Metabolic intermediate biosynthesis; chorismate biosynthesis; chorismate from D-erythrose 4-phosphate and phosphoenolpyruvate: step 2/7.</text>
</comment>
<organism evidence="23 24">
    <name type="scientific">Draconibacterium sediminis</name>
    <dbReference type="NCBI Taxonomy" id="1544798"/>
    <lineage>
        <taxon>Bacteria</taxon>
        <taxon>Pseudomonadati</taxon>
        <taxon>Bacteroidota</taxon>
        <taxon>Bacteroidia</taxon>
        <taxon>Marinilabiliales</taxon>
        <taxon>Prolixibacteraceae</taxon>
        <taxon>Draconibacterium</taxon>
    </lineage>
</organism>
<evidence type="ECO:0000313" key="24">
    <source>
        <dbReference type="Proteomes" id="UP000032544"/>
    </source>
</evidence>
<gene>
    <name evidence="23" type="ORF">LH29_17865</name>
</gene>
<feature type="domain" description="3-dehydroquinate synthase N-terminal" evidence="21">
    <location>
        <begin position="60"/>
        <end position="172"/>
    </location>
</feature>
<dbReference type="Gene3D" id="1.20.1090.10">
    <property type="entry name" value="Dehydroquinate synthase-like - alpha domain"/>
    <property type="match status" value="1"/>
</dbReference>
<protein>
    <recommendedName>
        <fullName evidence="10 20">3-dehydroquinate synthase</fullName>
        <ecNumber evidence="9 20">4.2.3.4</ecNumber>
    </recommendedName>
</protein>
<dbReference type="EC" id="4.2.3.4" evidence="9 20"/>
<comment type="cofactor">
    <cofactor evidence="4">
        <name>Zn(2+)</name>
        <dbReference type="ChEBI" id="CHEBI:29105"/>
    </cofactor>
</comment>
<comment type="function">
    <text evidence="5">Catalyzes the conversion of 3-deoxy-D-arabino-heptulosonate 7-phosphate (DAHP) to dehydroquinate (DHQ).</text>
</comment>
<keyword evidence="13" id="KW-0479">Metal-binding</keyword>
<feature type="domain" description="3-dehydroquinate synthase C-terminal" evidence="22">
    <location>
        <begin position="174"/>
        <end position="317"/>
    </location>
</feature>
<comment type="caution">
    <text evidence="23">The sequence shown here is derived from an EMBL/GenBank/DDBJ whole genome shotgun (WGS) entry which is preliminary data.</text>
</comment>
<dbReference type="EMBL" id="JRHC01000005">
    <property type="protein sequence ID" value="KJF42437.1"/>
    <property type="molecule type" value="Genomic_DNA"/>
</dbReference>
<accession>A0A0D8J6B1</accession>
<dbReference type="GO" id="GO:0009073">
    <property type="term" value="P:aromatic amino acid family biosynthetic process"/>
    <property type="evidence" value="ECO:0007669"/>
    <property type="project" value="UniProtKB-KW"/>
</dbReference>
<keyword evidence="14" id="KW-0547">Nucleotide-binding</keyword>
<evidence type="ECO:0000259" key="21">
    <source>
        <dbReference type="Pfam" id="PF01761"/>
    </source>
</evidence>
<keyword evidence="18" id="KW-0456">Lyase</keyword>
<dbReference type="GO" id="GO:0009423">
    <property type="term" value="P:chorismate biosynthetic process"/>
    <property type="evidence" value="ECO:0007669"/>
    <property type="project" value="UniProtKB-UniRule"/>
</dbReference>
<dbReference type="Proteomes" id="UP000032544">
    <property type="component" value="Unassembled WGS sequence"/>
</dbReference>
<dbReference type="STRING" id="1544798.LH29_17865"/>
<dbReference type="SUPFAM" id="SSF56796">
    <property type="entry name" value="Dehydroquinate synthase-like"/>
    <property type="match status" value="1"/>
</dbReference>
<keyword evidence="16" id="KW-0520">NAD</keyword>
<dbReference type="PANTHER" id="PTHR43622:SF7">
    <property type="entry name" value="3-DEHYDROQUINATE SYNTHASE, CHLOROPLASTIC"/>
    <property type="match status" value="1"/>
</dbReference>
<dbReference type="PATRIC" id="fig|1544798.3.peg.3741"/>
<evidence type="ECO:0000256" key="14">
    <source>
        <dbReference type="ARBA" id="ARBA00022741"/>
    </source>
</evidence>
<keyword evidence="12" id="KW-0028">Amino-acid biosynthesis</keyword>
<evidence type="ECO:0000256" key="7">
    <source>
        <dbReference type="ARBA" id="ARBA00004661"/>
    </source>
</evidence>
<keyword evidence="24" id="KW-1185">Reference proteome</keyword>
<name>A0A0D8J6B1_9BACT</name>
<dbReference type="InterPro" id="IPR050071">
    <property type="entry name" value="Dehydroquinate_synthase"/>
</dbReference>
<keyword evidence="15" id="KW-0862">Zinc</keyword>